<organism evidence="2 3">
    <name type="scientific">Echinococcus granulosus</name>
    <name type="common">Hydatid tapeworm</name>
    <dbReference type="NCBI Taxonomy" id="6210"/>
    <lineage>
        <taxon>Eukaryota</taxon>
        <taxon>Metazoa</taxon>
        <taxon>Spiralia</taxon>
        <taxon>Lophotrochozoa</taxon>
        <taxon>Platyhelminthes</taxon>
        <taxon>Cestoda</taxon>
        <taxon>Eucestoda</taxon>
        <taxon>Cyclophyllidea</taxon>
        <taxon>Taeniidae</taxon>
        <taxon>Echinococcus</taxon>
        <taxon>Echinococcus granulosus group</taxon>
    </lineage>
</organism>
<dbReference type="RefSeq" id="XP_024345860.1">
    <property type="nucleotide sequence ID" value="XM_024499731.1"/>
</dbReference>
<protein>
    <submittedName>
        <fullName evidence="2">Uncharacterized protein</fullName>
    </submittedName>
</protein>
<name>W6UMF0_ECHGR</name>
<feature type="transmembrane region" description="Helical" evidence="1">
    <location>
        <begin position="12"/>
        <end position="32"/>
    </location>
</feature>
<dbReference type="GeneID" id="36346197"/>
<gene>
    <name evidence="2" type="ORF">EGR_10482</name>
</gene>
<keyword evidence="1" id="KW-0812">Transmembrane</keyword>
<keyword evidence="1" id="KW-1133">Transmembrane helix</keyword>
<dbReference type="AlphaFoldDB" id="W6UMF0"/>
<accession>W6UMF0</accession>
<keyword evidence="3" id="KW-1185">Reference proteome</keyword>
<evidence type="ECO:0000256" key="1">
    <source>
        <dbReference type="SAM" id="Phobius"/>
    </source>
</evidence>
<evidence type="ECO:0000313" key="2">
    <source>
        <dbReference type="EMBL" id="EUB54664.1"/>
    </source>
</evidence>
<dbReference type="EMBL" id="APAU02000224">
    <property type="protein sequence ID" value="EUB54664.1"/>
    <property type="molecule type" value="Genomic_DNA"/>
</dbReference>
<keyword evidence="1" id="KW-0472">Membrane</keyword>
<comment type="caution">
    <text evidence="2">The sequence shown here is derived from an EMBL/GenBank/DDBJ whole genome shotgun (WGS) entry which is preliminary data.</text>
</comment>
<dbReference type="Proteomes" id="UP000019149">
    <property type="component" value="Unassembled WGS sequence"/>
</dbReference>
<dbReference type="CTD" id="36346197"/>
<proteinExistence type="predicted"/>
<reference evidence="2 3" key="1">
    <citation type="journal article" date="2013" name="Nat. Genet.">
        <title>The genome of the hydatid tapeworm Echinococcus granulosus.</title>
        <authorList>
            <person name="Zheng H."/>
            <person name="Zhang W."/>
            <person name="Zhang L."/>
            <person name="Zhang Z."/>
            <person name="Li J."/>
            <person name="Lu G."/>
            <person name="Zhu Y."/>
            <person name="Wang Y."/>
            <person name="Huang Y."/>
            <person name="Liu J."/>
            <person name="Kang H."/>
            <person name="Chen J."/>
            <person name="Wang L."/>
            <person name="Chen A."/>
            <person name="Yu S."/>
            <person name="Gao Z."/>
            <person name="Jin L."/>
            <person name="Gu W."/>
            <person name="Wang Z."/>
            <person name="Zhao L."/>
            <person name="Shi B."/>
            <person name="Wen H."/>
            <person name="Lin R."/>
            <person name="Jones M.K."/>
            <person name="Brejova B."/>
            <person name="Vinar T."/>
            <person name="Zhao G."/>
            <person name="McManus D.P."/>
            <person name="Chen Z."/>
            <person name="Zhou Y."/>
            <person name="Wang S."/>
        </authorList>
    </citation>
    <scope>NUCLEOTIDE SEQUENCE [LARGE SCALE GENOMIC DNA]</scope>
</reference>
<evidence type="ECO:0000313" key="3">
    <source>
        <dbReference type="Proteomes" id="UP000019149"/>
    </source>
</evidence>
<dbReference type="KEGG" id="egl:EGR_10482"/>
<sequence length="66" mass="7570">MADVFMKLKRYYLSLISKLPLSTVCFAVLSSFDVKLMKDKNVWFMLCQKIMEAVMYSDESTGSSLS</sequence>